<sequence>MIPSCFSNPNTRVVAGSSNSSENLTTCTYQAAELFSSWSSARYVTLTWSKSRNSHSLTIYVPDTLTIAISLLTPALSSIFKSRPRSGSKSIFLPTTNNGVGRDLHKVKVLWEFSRAKFCQSSAAPESGFYVAILCDGELQFFVGDNVKEKLTTKQRATVEAAAVVSRREHVFGHRSYKSSRVELLGLKRDILIECYSGMLKVKVDGQTCLVVKRLAWKFRGNERIVIGGVEVEFYWDVFNWVNTGRPEGHGLFMFLVGEGSGAWPEMVGPEKKLMKKKSCSVTPLPASLSPTQSCSSVLQWAEESSDGSCRRWRSSSSDHIMSSARNAGFSLLMYAWRKD</sequence>
<organism evidence="1 2">
    <name type="scientific">Kalanchoe fedtschenkoi</name>
    <name type="common">Lavender scallops</name>
    <name type="synonym">South American air plant</name>
    <dbReference type="NCBI Taxonomy" id="63787"/>
    <lineage>
        <taxon>Eukaryota</taxon>
        <taxon>Viridiplantae</taxon>
        <taxon>Streptophyta</taxon>
        <taxon>Embryophyta</taxon>
        <taxon>Tracheophyta</taxon>
        <taxon>Spermatophyta</taxon>
        <taxon>Magnoliopsida</taxon>
        <taxon>eudicotyledons</taxon>
        <taxon>Gunneridae</taxon>
        <taxon>Pentapetalae</taxon>
        <taxon>Saxifragales</taxon>
        <taxon>Crassulaceae</taxon>
        <taxon>Kalanchoe</taxon>
    </lineage>
</organism>
<reference evidence="1" key="1">
    <citation type="submission" date="2021-01" db="UniProtKB">
        <authorList>
            <consortium name="EnsemblPlants"/>
        </authorList>
    </citation>
    <scope>IDENTIFICATION</scope>
</reference>
<dbReference type="PANTHER" id="PTHR31972">
    <property type="entry name" value="EXPRESSED PROTEIN"/>
    <property type="match status" value="1"/>
</dbReference>
<dbReference type="OMA" id="FYIAITC"/>
<dbReference type="EnsemblPlants" id="Kaladp0096s0140.1.v1.1">
    <property type="protein sequence ID" value="Kaladp0096s0140.1.v1.1.CDS.1"/>
    <property type="gene ID" value="Kaladp0096s0140.v1.1"/>
</dbReference>
<evidence type="ECO:0000313" key="1">
    <source>
        <dbReference type="EnsemblPlants" id="Kaladp0096s0140.1.v1.1.CDS.1"/>
    </source>
</evidence>
<dbReference type="PANTHER" id="PTHR31972:SF6">
    <property type="entry name" value="DUF868 DOMAIN-CONTAINING PROTEIN"/>
    <property type="match status" value="1"/>
</dbReference>
<name>A0A7N0V1Z8_KALFE</name>
<evidence type="ECO:0000313" key="2">
    <source>
        <dbReference type="Proteomes" id="UP000594263"/>
    </source>
</evidence>
<dbReference type="Proteomes" id="UP000594263">
    <property type="component" value="Unplaced"/>
</dbReference>
<dbReference type="InterPro" id="IPR008586">
    <property type="entry name" value="DUF868_pln"/>
</dbReference>
<protein>
    <submittedName>
        <fullName evidence="1">Uncharacterized protein</fullName>
    </submittedName>
</protein>
<dbReference type="Pfam" id="PF05910">
    <property type="entry name" value="DUF868"/>
    <property type="match status" value="1"/>
</dbReference>
<dbReference type="AlphaFoldDB" id="A0A7N0V1Z8"/>
<accession>A0A7N0V1Z8</accession>
<proteinExistence type="predicted"/>
<keyword evidence="2" id="KW-1185">Reference proteome</keyword>
<dbReference type="Gramene" id="Kaladp0096s0140.1.v1.1">
    <property type="protein sequence ID" value="Kaladp0096s0140.1.v1.1.CDS.1"/>
    <property type="gene ID" value="Kaladp0096s0140.v1.1"/>
</dbReference>